<gene>
    <name evidence="3" type="ORF">FAM09_15990</name>
</gene>
<evidence type="ECO:0000259" key="2">
    <source>
        <dbReference type="Pfam" id="PF09603"/>
    </source>
</evidence>
<dbReference type="AlphaFoldDB" id="A0A4S8HRV4"/>
<reference evidence="3 4" key="1">
    <citation type="submission" date="2019-04" db="EMBL/GenBank/DDBJ databases">
        <title>Niastella caeni sp. nov., isolated from activated sludge.</title>
        <authorList>
            <person name="Sheng M."/>
        </authorList>
    </citation>
    <scope>NUCLEOTIDE SEQUENCE [LARGE SCALE GENOMIC DNA]</scope>
    <source>
        <strain evidence="3 4">HX-2-15</strain>
    </source>
</reference>
<dbReference type="InterPro" id="IPR011871">
    <property type="entry name" value="Fib_succ_major"/>
</dbReference>
<dbReference type="Pfam" id="PF09603">
    <property type="entry name" value="Fib_succ_major"/>
    <property type="match status" value="1"/>
</dbReference>
<feature type="chain" id="PRO_5020546930" description="Fibrobacter succinogenes major paralogous domain-containing protein" evidence="1">
    <location>
        <begin position="32"/>
        <end position="237"/>
    </location>
</feature>
<organism evidence="3 4">
    <name type="scientific">Niastella caeni</name>
    <dbReference type="NCBI Taxonomy" id="2569763"/>
    <lineage>
        <taxon>Bacteria</taxon>
        <taxon>Pseudomonadati</taxon>
        <taxon>Bacteroidota</taxon>
        <taxon>Chitinophagia</taxon>
        <taxon>Chitinophagales</taxon>
        <taxon>Chitinophagaceae</taxon>
        <taxon>Niastella</taxon>
    </lineage>
</organism>
<protein>
    <recommendedName>
        <fullName evidence="2">Fibrobacter succinogenes major paralogous domain-containing protein</fullName>
    </recommendedName>
</protein>
<feature type="signal peptide" evidence="1">
    <location>
        <begin position="1"/>
        <end position="31"/>
    </location>
</feature>
<dbReference type="NCBIfam" id="TIGR02145">
    <property type="entry name" value="Fib_succ_major"/>
    <property type="match status" value="1"/>
</dbReference>
<dbReference type="OrthoDB" id="9805760at2"/>
<comment type="caution">
    <text evidence="3">The sequence shown here is derived from an EMBL/GenBank/DDBJ whole genome shotgun (WGS) entry which is preliminary data.</text>
</comment>
<evidence type="ECO:0000313" key="4">
    <source>
        <dbReference type="Proteomes" id="UP000306918"/>
    </source>
</evidence>
<dbReference type="Proteomes" id="UP000306918">
    <property type="component" value="Unassembled WGS sequence"/>
</dbReference>
<sequence length="237" mass="26615">MLHSNKQAYQLRLLKLLTFIVLGSYCLTACGQNKGAKSNSGDNELTGITMGTQVWAATNLDVVTFRNGDPIPEVKSNEEWEKAGKEGKPAWCYYENDAAKGKTYGRMYNWHAVNDARGLAPKGWHVPSNEEWIALENHVGVPVAGLRLKCDKGWMANGNGENFNNFCIPAGGYRDRNGRFHGASEFIYISGTTEEKDQKTNKLFIWGRGIQFENKDMMRCGLDKEFGLYVRCIKDSL</sequence>
<evidence type="ECO:0000256" key="1">
    <source>
        <dbReference type="SAM" id="SignalP"/>
    </source>
</evidence>
<feature type="domain" description="Fibrobacter succinogenes major paralogous" evidence="2">
    <location>
        <begin position="48"/>
        <end position="234"/>
    </location>
</feature>
<dbReference type="EMBL" id="STFF01000004">
    <property type="protein sequence ID" value="THU38180.1"/>
    <property type="molecule type" value="Genomic_DNA"/>
</dbReference>
<name>A0A4S8HRV4_9BACT</name>
<evidence type="ECO:0000313" key="3">
    <source>
        <dbReference type="EMBL" id="THU38180.1"/>
    </source>
</evidence>
<accession>A0A4S8HRV4</accession>
<proteinExistence type="predicted"/>
<keyword evidence="4" id="KW-1185">Reference proteome</keyword>
<keyword evidence="1" id="KW-0732">Signal</keyword>